<name>A0A7L9RV03_9PROT</name>
<keyword evidence="2" id="KW-0732">Signal</keyword>
<feature type="coiled-coil region" evidence="1">
    <location>
        <begin position="119"/>
        <end position="146"/>
    </location>
</feature>
<keyword evidence="1" id="KW-0175">Coiled coil</keyword>
<gene>
    <name evidence="3" type="primary">smc</name>
    <name evidence="3" type="ORF">CPBP_01131</name>
</gene>
<dbReference type="RefSeq" id="WP_350331891.1">
    <property type="nucleotide sequence ID" value="NZ_CP054719.1"/>
</dbReference>
<feature type="chain" id="PRO_5032418181" evidence="2">
    <location>
        <begin position="21"/>
        <end position="249"/>
    </location>
</feature>
<accession>A0A7L9RV03</accession>
<feature type="coiled-coil region" evidence="1">
    <location>
        <begin position="186"/>
        <end position="227"/>
    </location>
</feature>
<keyword evidence="4" id="KW-1185">Reference proteome</keyword>
<evidence type="ECO:0000256" key="1">
    <source>
        <dbReference type="SAM" id="Coils"/>
    </source>
</evidence>
<protein>
    <submittedName>
        <fullName evidence="3">Chromosome partition protein Smc</fullName>
    </submittedName>
</protein>
<proteinExistence type="predicted"/>
<dbReference type="KEGG" id="pbal:CPBP_01131"/>
<dbReference type="EMBL" id="CP054719">
    <property type="protein sequence ID" value="QOL20339.1"/>
    <property type="molecule type" value="Genomic_DNA"/>
</dbReference>
<evidence type="ECO:0000313" key="4">
    <source>
        <dbReference type="Proteomes" id="UP000594001"/>
    </source>
</evidence>
<evidence type="ECO:0000256" key="2">
    <source>
        <dbReference type="SAM" id="SignalP"/>
    </source>
</evidence>
<feature type="signal peptide" evidence="2">
    <location>
        <begin position="1"/>
        <end position="20"/>
    </location>
</feature>
<dbReference type="AlphaFoldDB" id="A0A7L9RV03"/>
<reference evidence="3 4" key="1">
    <citation type="submission" date="2020-06" db="EMBL/GenBank/DDBJ databases">
        <title>The endosymbiont of the kinetoplastid Bodo saltans is a Paracaedibacter-like alpha-proteobacterium possessing a putative toxin-antitoxin system.</title>
        <authorList>
            <person name="Midha S."/>
            <person name="Rigden D.J."/>
            <person name="Siozios S."/>
            <person name="Hurst G.D.D."/>
            <person name="Jackson A.P."/>
        </authorList>
    </citation>
    <scope>NUCLEOTIDE SEQUENCE [LARGE SCALE GENOMIC DNA]</scope>
    <source>
        <strain evidence="3">Lake Konstanz</strain>
    </source>
</reference>
<sequence>MKLLKTILLSTSLLMSVPFASGETVTAADAASPARLDEVVKTVRAFETYKGKNVEAVLRLLTRDAGFSLETLGLTADSKYVDVLKKLSTVLKDFKTQLVDGQTRQEETAGILATATAANTTLTAEKAAAEAALATANAKLEALTAEKGVVDGHLAAASAKVTDLDAALAAAIATAKTTDTHNAEEIAELRSKLAAVTTARDELSARVKVLNTAKGQAEEALEALRVRQTAVTQAFIDQVREEGDALAAV</sequence>
<organism evidence="3 4">
    <name type="scientific">Candidatus Bodocaedibacter vickermanii</name>
    <dbReference type="NCBI Taxonomy" id="2741701"/>
    <lineage>
        <taxon>Bacteria</taxon>
        <taxon>Pseudomonadati</taxon>
        <taxon>Pseudomonadota</taxon>
        <taxon>Alphaproteobacteria</taxon>
        <taxon>Holosporales</taxon>
        <taxon>Candidatus Paracaedibacteraceae</taxon>
        <taxon>Candidatus Bodocaedibacter</taxon>
    </lineage>
</organism>
<evidence type="ECO:0000313" key="3">
    <source>
        <dbReference type="EMBL" id="QOL20339.1"/>
    </source>
</evidence>
<dbReference type="Proteomes" id="UP000594001">
    <property type="component" value="Chromosome"/>
</dbReference>